<dbReference type="NCBIfam" id="TIGR01033">
    <property type="entry name" value="YebC/PmpR family DNA-binding transcriptional regulator"/>
    <property type="match status" value="1"/>
</dbReference>
<comment type="similarity">
    <text evidence="1">Belongs to the TACO1 family.</text>
</comment>
<evidence type="ECO:0000313" key="8">
    <source>
        <dbReference type="EMBL" id="CAE0055852.1"/>
    </source>
</evidence>
<dbReference type="Pfam" id="PF20772">
    <property type="entry name" value="TACO1_YebC_N"/>
    <property type="match status" value="1"/>
</dbReference>
<dbReference type="Gene3D" id="3.30.70.980">
    <property type="match status" value="2"/>
</dbReference>
<accession>A0A7S2ZYP0</accession>
<dbReference type="FunFam" id="1.10.10.200:FF:000004">
    <property type="entry name" value="Probable transcriptional regulatory protein BSBG_02618"/>
    <property type="match status" value="1"/>
</dbReference>
<reference evidence="8" key="1">
    <citation type="submission" date="2021-01" db="EMBL/GenBank/DDBJ databases">
        <authorList>
            <person name="Corre E."/>
            <person name="Pelletier E."/>
            <person name="Niang G."/>
            <person name="Scheremetjew M."/>
            <person name="Finn R."/>
            <person name="Kale V."/>
            <person name="Holt S."/>
            <person name="Cochrane G."/>
            <person name="Meng A."/>
            <person name="Brown T."/>
            <person name="Cohen L."/>
        </authorList>
    </citation>
    <scope>NUCLEOTIDE SEQUENCE</scope>
    <source>
        <strain evidence="8">CCMP 769</strain>
    </source>
</reference>
<dbReference type="PANTHER" id="PTHR12532">
    <property type="entry name" value="TRANSLATIONAL ACTIVATOR OF CYTOCHROME C OXIDASE 1"/>
    <property type="match status" value="1"/>
</dbReference>
<evidence type="ECO:0008006" key="9">
    <source>
        <dbReference type="Google" id="ProtNLM"/>
    </source>
</evidence>
<dbReference type="NCBIfam" id="NF009044">
    <property type="entry name" value="PRK12378.1"/>
    <property type="match status" value="1"/>
</dbReference>
<keyword evidence="5" id="KW-0804">Transcription</keyword>
<dbReference type="InterPro" id="IPR026564">
    <property type="entry name" value="Transcrip_reg_TACO1-like_dom3"/>
</dbReference>
<dbReference type="InterPro" id="IPR017856">
    <property type="entry name" value="Integrase-like_N"/>
</dbReference>
<dbReference type="Gene3D" id="1.10.10.200">
    <property type="match status" value="1"/>
</dbReference>
<dbReference type="PANTHER" id="PTHR12532:SF0">
    <property type="entry name" value="TRANSLATIONAL ACTIVATOR OF CYTOCHROME C OXIDASE 1"/>
    <property type="match status" value="1"/>
</dbReference>
<keyword evidence="2" id="KW-0963">Cytoplasm</keyword>
<organism evidence="8">
    <name type="scientific">Rhodosorus marinus</name>
    <dbReference type="NCBI Taxonomy" id="101924"/>
    <lineage>
        <taxon>Eukaryota</taxon>
        <taxon>Rhodophyta</taxon>
        <taxon>Stylonematophyceae</taxon>
        <taxon>Stylonematales</taxon>
        <taxon>Stylonemataceae</taxon>
        <taxon>Rhodosorus</taxon>
    </lineage>
</organism>
<protein>
    <recommendedName>
        <fullName evidence="9">Transcriptional regulatory protein</fullName>
    </recommendedName>
</protein>
<dbReference type="GO" id="GO:0003677">
    <property type="term" value="F:DNA binding"/>
    <property type="evidence" value="ECO:0007669"/>
    <property type="project" value="UniProtKB-KW"/>
</dbReference>
<dbReference type="AlphaFoldDB" id="A0A7S2ZYP0"/>
<evidence type="ECO:0000256" key="5">
    <source>
        <dbReference type="ARBA" id="ARBA00023163"/>
    </source>
</evidence>
<keyword evidence="3" id="KW-0805">Transcription regulation</keyword>
<dbReference type="EMBL" id="HBHW01030822">
    <property type="protein sequence ID" value="CAE0055852.1"/>
    <property type="molecule type" value="Transcribed_RNA"/>
</dbReference>
<evidence type="ECO:0000256" key="1">
    <source>
        <dbReference type="ARBA" id="ARBA00008724"/>
    </source>
</evidence>
<gene>
    <name evidence="8" type="ORF">RMAR00112_LOCUS23888</name>
</gene>
<evidence type="ECO:0000256" key="2">
    <source>
        <dbReference type="ARBA" id="ARBA00022490"/>
    </source>
</evidence>
<feature type="domain" description="TACO1/YebC-like second and third" evidence="6">
    <location>
        <begin position="121"/>
        <end position="261"/>
    </location>
</feature>
<keyword evidence="4" id="KW-0238">DNA-binding</keyword>
<evidence type="ECO:0000259" key="6">
    <source>
        <dbReference type="Pfam" id="PF01709"/>
    </source>
</evidence>
<evidence type="ECO:0000256" key="4">
    <source>
        <dbReference type="ARBA" id="ARBA00023125"/>
    </source>
</evidence>
<proteinExistence type="inferred from homology"/>
<dbReference type="InterPro" id="IPR048300">
    <property type="entry name" value="TACO1_YebC-like_2nd/3rd_dom"/>
</dbReference>
<dbReference type="SUPFAM" id="SSF75625">
    <property type="entry name" value="YebC-like"/>
    <property type="match status" value="1"/>
</dbReference>
<dbReference type="InterPro" id="IPR029072">
    <property type="entry name" value="YebC-like"/>
</dbReference>
<name>A0A7S2ZYP0_9RHOD</name>
<evidence type="ECO:0000256" key="3">
    <source>
        <dbReference type="ARBA" id="ARBA00023015"/>
    </source>
</evidence>
<dbReference type="GO" id="GO:0009507">
    <property type="term" value="C:chloroplast"/>
    <property type="evidence" value="ECO:0007669"/>
    <property type="project" value="TreeGrafter"/>
</dbReference>
<dbReference type="InterPro" id="IPR049083">
    <property type="entry name" value="TACO1_YebC_N"/>
</dbReference>
<dbReference type="InterPro" id="IPR002876">
    <property type="entry name" value="Transcrip_reg_TACO1-like"/>
</dbReference>
<feature type="domain" description="TACO1/YebC-like N-terminal" evidence="7">
    <location>
        <begin position="46"/>
        <end position="115"/>
    </location>
</feature>
<dbReference type="HAMAP" id="MF_00693">
    <property type="entry name" value="Transcrip_reg_TACO1"/>
    <property type="match status" value="1"/>
</dbReference>
<dbReference type="Pfam" id="PF01709">
    <property type="entry name" value="Transcrip_reg"/>
    <property type="match status" value="1"/>
</dbReference>
<evidence type="ECO:0000259" key="7">
    <source>
        <dbReference type="Pfam" id="PF20772"/>
    </source>
</evidence>
<sequence length="306" mass="33280">MREVGFVGLAGAFGTGGNGKVEVCGANRTSERVSRGRSRVVMMGRRSEKIKGRKEKQDRAKVKVYARIGKLITAAVKSGGAEAETNKGLADVLELARASNVPKDNVERAIQRAASKDQADYKESTFELYGHGGVGIIVDVLTDNNNRAASEIRAVVNKHNLKIASPGSVGFNFDRKGVIRIRSELIKDFDEFFLEAAEAGAEDCLMEDEICTVITEVQNFDSVRKVLIASGLSVDSSALELIPKTTVSIEDAEADKNATAIEVRPQTTRKYEALKPLNSTLLSLSQSFQFLEDIDDVDAVFSNMED</sequence>